<evidence type="ECO:0000256" key="7">
    <source>
        <dbReference type="ARBA" id="ARBA00023012"/>
    </source>
</evidence>
<dbReference type="Pfam" id="PF07730">
    <property type="entry name" value="HisKA_3"/>
    <property type="match status" value="1"/>
</dbReference>
<dbReference type="InterPro" id="IPR003018">
    <property type="entry name" value="GAF"/>
</dbReference>
<dbReference type="Gene3D" id="3.30.565.10">
    <property type="entry name" value="Histidine kinase-like ATPase, C-terminal domain"/>
    <property type="match status" value="1"/>
</dbReference>
<dbReference type="AlphaFoldDB" id="A0A840IDU3"/>
<dbReference type="InterPro" id="IPR005467">
    <property type="entry name" value="His_kinase_dom"/>
</dbReference>
<dbReference type="GO" id="GO:0046983">
    <property type="term" value="F:protein dimerization activity"/>
    <property type="evidence" value="ECO:0007669"/>
    <property type="project" value="InterPro"/>
</dbReference>
<dbReference type="SMART" id="SM00387">
    <property type="entry name" value="HATPase_c"/>
    <property type="match status" value="1"/>
</dbReference>
<keyword evidence="9" id="KW-0175">Coiled coil</keyword>
<comment type="caution">
    <text evidence="12">The sequence shown here is derived from an EMBL/GenBank/DDBJ whole genome shotgun (WGS) entry which is preliminary data.</text>
</comment>
<dbReference type="InterPro" id="IPR003594">
    <property type="entry name" value="HATPase_dom"/>
</dbReference>
<dbReference type="GO" id="GO:0000155">
    <property type="term" value="F:phosphorelay sensor kinase activity"/>
    <property type="evidence" value="ECO:0007669"/>
    <property type="project" value="InterPro"/>
</dbReference>
<organism evidence="12 13">
    <name type="scientific">Conexibacter arvalis</name>
    <dbReference type="NCBI Taxonomy" id="912552"/>
    <lineage>
        <taxon>Bacteria</taxon>
        <taxon>Bacillati</taxon>
        <taxon>Actinomycetota</taxon>
        <taxon>Thermoleophilia</taxon>
        <taxon>Solirubrobacterales</taxon>
        <taxon>Conexibacteraceae</taxon>
        <taxon>Conexibacter</taxon>
    </lineage>
</organism>
<dbReference type="GO" id="GO:0005886">
    <property type="term" value="C:plasma membrane"/>
    <property type="evidence" value="ECO:0007669"/>
    <property type="project" value="UniProtKB-SubCell"/>
</dbReference>
<dbReference type="Pfam" id="PF13185">
    <property type="entry name" value="GAF_2"/>
    <property type="match status" value="1"/>
</dbReference>
<dbReference type="InterPro" id="IPR029016">
    <property type="entry name" value="GAF-like_dom_sf"/>
</dbReference>
<evidence type="ECO:0000256" key="1">
    <source>
        <dbReference type="ARBA" id="ARBA00004651"/>
    </source>
</evidence>
<accession>A0A840IDU3</accession>
<dbReference type="PROSITE" id="PS50109">
    <property type="entry name" value="HIS_KIN"/>
    <property type="match status" value="1"/>
</dbReference>
<keyword evidence="8" id="KW-0472">Membrane</keyword>
<dbReference type="InterPro" id="IPR011712">
    <property type="entry name" value="Sig_transdc_His_kin_sub3_dim/P"/>
</dbReference>
<dbReference type="SMART" id="SM00065">
    <property type="entry name" value="GAF"/>
    <property type="match status" value="1"/>
</dbReference>
<keyword evidence="5 12" id="KW-0418">Kinase</keyword>
<keyword evidence="13" id="KW-1185">Reference proteome</keyword>
<keyword evidence="3" id="KW-0808">Transferase</keyword>
<sequence>MATEGLDEDRLRRLIEVGRALVQQLDLEALLTQIADVAREVTGARYAAIGVLDDVRAELERFLARGIDVETRARIGDLPRGHGILGLLIRDPRPLRLHDLREHPRSYGFPPHHPPMRSFLGVPIVVRGRAWGNLYLTDKRDGDFDAADEEAAVILADWAAVAIDNAGRFEQQRLRDTLAAAEQERRRWARELHDETLQGLGGLQMLLSSALRRSEPEQVERAIRAAVGEIGTEIEKLRTLITELRPAALDELGLQPALESLADRVAAVEGVVVETDVALEGAAGEAGRLSPALETALYRLVQEALTNVVKHAHAERVEVAVRARDGRVELTVRDDGRGFDPEAPRGGFGLIGMQERVVLAGGSLEVRSAPGAGTTVHAILRADGPRSGGYAPADGGAPTPLP</sequence>
<feature type="region of interest" description="Disordered" evidence="10">
    <location>
        <begin position="382"/>
        <end position="402"/>
    </location>
</feature>
<dbReference type="InterPro" id="IPR050482">
    <property type="entry name" value="Sensor_HK_TwoCompSys"/>
</dbReference>
<feature type="coiled-coil region" evidence="9">
    <location>
        <begin position="171"/>
        <end position="198"/>
    </location>
</feature>
<reference evidence="12 13" key="1">
    <citation type="submission" date="2020-08" db="EMBL/GenBank/DDBJ databases">
        <title>Genomic Encyclopedia of Archaeal and Bacterial Type Strains, Phase II (KMG-II): from individual species to whole genera.</title>
        <authorList>
            <person name="Goeker M."/>
        </authorList>
    </citation>
    <scope>NUCLEOTIDE SEQUENCE [LARGE SCALE GENOMIC DNA]</scope>
    <source>
        <strain evidence="12 13">DSM 23288</strain>
    </source>
</reference>
<name>A0A840IDU3_9ACTN</name>
<dbReference type="InterPro" id="IPR036890">
    <property type="entry name" value="HATPase_C_sf"/>
</dbReference>
<dbReference type="Gene3D" id="1.20.5.1930">
    <property type="match status" value="1"/>
</dbReference>
<feature type="domain" description="Histidine kinase" evidence="11">
    <location>
        <begin position="187"/>
        <end position="384"/>
    </location>
</feature>
<keyword evidence="7" id="KW-0902">Two-component regulatory system</keyword>
<keyword evidence="2" id="KW-1003">Cell membrane</keyword>
<evidence type="ECO:0000313" key="12">
    <source>
        <dbReference type="EMBL" id="MBB4662966.1"/>
    </source>
</evidence>
<evidence type="ECO:0000256" key="4">
    <source>
        <dbReference type="ARBA" id="ARBA00022692"/>
    </source>
</evidence>
<evidence type="ECO:0000256" key="3">
    <source>
        <dbReference type="ARBA" id="ARBA00022679"/>
    </source>
</evidence>
<evidence type="ECO:0000256" key="5">
    <source>
        <dbReference type="ARBA" id="ARBA00022777"/>
    </source>
</evidence>
<dbReference type="Proteomes" id="UP000585272">
    <property type="component" value="Unassembled WGS sequence"/>
</dbReference>
<evidence type="ECO:0000259" key="11">
    <source>
        <dbReference type="PROSITE" id="PS50109"/>
    </source>
</evidence>
<evidence type="ECO:0000256" key="10">
    <source>
        <dbReference type="SAM" id="MobiDB-lite"/>
    </source>
</evidence>
<dbReference type="Pfam" id="PF02518">
    <property type="entry name" value="HATPase_c"/>
    <property type="match status" value="1"/>
</dbReference>
<evidence type="ECO:0000256" key="2">
    <source>
        <dbReference type="ARBA" id="ARBA00022475"/>
    </source>
</evidence>
<evidence type="ECO:0000256" key="8">
    <source>
        <dbReference type="ARBA" id="ARBA00023136"/>
    </source>
</evidence>
<dbReference type="PANTHER" id="PTHR24421:SF37">
    <property type="entry name" value="SENSOR HISTIDINE KINASE NARS"/>
    <property type="match status" value="1"/>
</dbReference>
<dbReference type="CDD" id="cd16917">
    <property type="entry name" value="HATPase_UhpB-NarQ-NarX-like"/>
    <property type="match status" value="1"/>
</dbReference>
<dbReference type="SUPFAM" id="SSF55874">
    <property type="entry name" value="ATPase domain of HSP90 chaperone/DNA topoisomerase II/histidine kinase"/>
    <property type="match status" value="1"/>
</dbReference>
<keyword evidence="4" id="KW-0812">Transmembrane</keyword>
<dbReference type="PANTHER" id="PTHR24421">
    <property type="entry name" value="NITRATE/NITRITE SENSOR PROTEIN NARX-RELATED"/>
    <property type="match status" value="1"/>
</dbReference>
<evidence type="ECO:0000256" key="9">
    <source>
        <dbReference type="SAM" id="Coils"/>
    </source>
</evidence>
<dbReference type="EMBL" id="JACHNU010000003">
    <property type="protein sequence ID" value="MBB4662966.1"/>
    <property type="molecule type" value="Genomic_DNA"/>
</dbReference>
<evidence type="ECO:0000313" key="13">
    <source>
        <dbReference type="Proteomes" id="UP000585272"/>
    </source>
</evidence>
<gene>
    <name evidence="12" type="ORF">BDZ31_002555</name>
</gene>
<dbReference type="SUPFAM" id="SSF55781">
    <property type="entry name" value="GAF domain-like"/>
    <property type="match status" value="1"/>
</dbReference>
<dbReference type="Gene3D" id="3.30.450.40">
    <property type="match status" value="1"/>
</dbReference>
<proteinExistence type="predicted"/>
<protein>
    <submittedName>
        <fullName evidence="12">Signal transduction histidine kinase</fullName>
    </submittedName>
</protein>
<comment type="subcellular location">
    <subcellularLocation>
        <location evidence="1">Cell membrane</location>
        <topology evidence="1">Multi-pass membrane protein</topology>
    </subcellularLocation>
</comment>
<keyword evidence="6" id="KW-1133">Transmembrane helix</keyword>
<evidence type="ECO:0000256" key="6">
    <source>
        <dbReference type="ARBA" id="ARBA00022989"/>
    </source>
</evidence>
<dbReference type="RefSeq" id="WP_183342623.1">
    <property type="nucleotide sequence ID" value="NZ_JACHNU010000003.1"/>
</dbReference>